<dbReference type="InterPro" id="IPR050789">
    <property type="entry name" value="Diverse_Enzym_Activities"/>
</dbReference>
<reference evidence="4" key="1">
    <citation type="submission" date="2018-05" db="EMBL/GenBank/DDBJ databases">
        <authorList>
            <person name="Lanie J.A."/>
            <person name="Ng W.-L."/>
            <person name="Kazmierczak K.M."/>
            <person name="Andrzejewski T.M."/>
            <person name="Davidsen T.M."/>
            <person name="Wayne K.J."/>
            <person name="Tettelin H."/>
            <person name="Glass J.I."/>
            <person name="Rusch D."/>
            <person name="Podicherti R."/>
            <person name="Tsui H.-C.T."/>
            <person name="Winkler M.E."/>
        </authorList>
    </citation>
    <scope>NUCLEOTIDE SEQUENCE</scope>
</reference>
<evidence type="ECO:0000256" key="1">
    <source>
        <dbReference type="ARBA" id="ARBA00022801"/>
    </source>
</evidence>
<protein>
    <recommendedName>
        <fullName evidence="3">Beta-lactamase-related domain-containing protein</fullName>
    </recommendedName>
</protein>
<feature type="domain" description="Beta-lactamase-related" evidence="3">
    <location>
        <begin position="46"/>
        <end position="224"/>
    </location>
</feature>
<dbReference type="InterPro" id="IPR001466">
    <property type="entry name" value="Beta-lactam-related"/>
</dbReference>
<dbReference type="PANTHER" id="PTHR43283:SF11">
    <property type="entry name" value="BETA-LACTAMASE-RELATED DOMAIN-CONTAINING PROTEIN"/>
    <property type="match status" value="1"/>
</dbReference>
<keyword evidence="2" id="KW-0812">Transmembrane</keyword>
<accession>A0A381TNS9</accession>
<proteinExistence type="predicted"/>
<evidence type="ECO:0000259" key="3">
    <source>
        <dbReference type="Pfam" id="PF00144"/>
    </source>
</evidence>
<organism evidence="4">
    <name type="scientific">marine metagenome</name>
    <dbReference type="NCBI Taxonomy" id="408172"/>
    <lineage>
        <taxon>unclassified sequences</taxon>
        <taxon>metagenomes</taxon>
        <taxon>ecological metagenomes</taxon>
    </lineage>
</organism>
<dbReference type="InterPro" id="IPR012338">
    <property type="entry name" value="Beta-lactam/transpept-like"/>
</dbReference>
<keyword evidence="2" id="KW-0472">Membrane</keyword>
<dbReference type="Gene3D" id="3.40.710.10">
    <property type="entry name" value="DD-peptidase/beta-lactamase superfamily"/>
    <property type="match status" value="1"/>
</dbReference>
<dbReference type="GO" id="GO:0016787">
    <property type="term" value="F:hydrolase activity"/>
    <property type="evidence" value="ECO:0007669"/>
    <property type="project" value="UniProtKB-KW"/>
</dbReference>
<evidence type="ECO:0000313" key="4">
    <source>
        <dbReference type="EMBL" id="SVA17742.1"/>
    </source>
</evidence>
<dbReference type="SUPFAM" id="SSF56601">
    <property type="entry name" value="beta-lactamase/transpeptidase-like"/>
    <property type="match status" value="1"/>
</dbReference>
<dbReference type="PANTHER" id="PTHR43283">
    <property type="entry name" value="BETA-LACTAMASE-RELATED"/>
    <property type="match status" value="1"/>
</dbReference>
<dbReference type="Pfam" id="PF00144">
    <property type="entry name" value="Beta-lactamase"/>
    <property type="match status" value="1"/>
</dbReference>
<evidence type="ECO:0000256" key="2">
    <source>
        <dbReference type="SAM" id="Phobius"/>
    </source>
</evidence>
<feature type="transmembrane region" description="Helical" evidence="2">
    <location>
        <begin position="16"/>
        <end position="35"/>
    </location>
</feature>
<feature type="non-terminal residue" evidence="4">
    <location>
        <position position="1"/>
    </location>
</feature>
<gene>
    <name evidence="4" type="ORF">METZ01_LOCUS70596</name>
</gene>
<sequence length="225" mass="24919">VPLQDHSPQIFPRHQAWVVLLACLWGGLFTAPISAEIDRTRLQRIDTLVESAIQAGQLRGAVVLVGHQGEVVYQRAFGARSVDGPDDPMTLDTIFDLASLSKVVATTMSVMALVEDGRVRLRDTVATYIPEFARHGKEPITVEHLLTHVSGLRPDLPLEEVFEGVATAIARVSDELPESPPGERFIYSDLNFILLGEIVHRTTGETVDRFARERIFEPLGMTDTR</sequence>
<dbReference type="AlphaFoldDB" id="A0A381TNS9"/>
<feature type="non-terminal residue" evidence="4">
    <location>
        <position position="225"/>
    </location>
</feature>
<name>A0A381TNS9_9ZZZZ</name>
<keyword evidence="2" id="KW-1133">Transmembrane helix</keyword>
<keyword evidence="1" id="KW-0378">Hydrolase</keyword>
<dbReference type="EMBL" id="UINC01004909">
    <property type="protein sequence ID" value="SVA17742.1"/>
    <property type="molecule type" value="Genomic_DNA"/>
</dbReference>